<comment type="caution">
    <text evidence="3">The sequence shown here is derived from an EMBL/GenBank/DDBJ whole genome shotgun (WGS) entry which is preliminary data.</text>
</comment>
<feature type="compositionally biased region" description="Basic and acidic residues" evidence="1">
    <location>
        <begin position="291"/>
        <end position="300"/>
    </location>
</feature>
<feature type="signal peptide" evidence="2">
    <location>
        <begin position="1"/>
        <end position="18"/>
    </location>
</feature>
<organism evidence="3 4">
    <name type="scientific">Batrachochytrium salamandrivorans</name>
    <dbReference type="NCBI Taxonomy" id="1357716"/>
    <lineage>
        <taxon>Eukaryota</taxon>
        <taxon>Fungi</taxon>
        <taxon>Fungi incertae sedis</taxon>
        <taxon>Chytridiomycota</taxon>
        <taxon>Chytridiomycota incertae sedis</taxon>
        <taxon>Chytridiomycetes</taxon>
        <taxon>Rhizophydiales</taxon>
        <taxon>Rhizophydiales incertae sedis</taxon>
        <taxon>Batrachochytrium</taxon>
    </lineage>
</organism>
<accession>A0ABQ8FEP6</accession>
<reference evidence="3 4" key="1">
    <citation type="submission" date="2021-02" db="EMBL/GenBank/DDBJ databases">
        <title>Variation within the Batrachochytrium salamandrivorans European outbreak.</title>
        <authorList>
            <person name="Kelly M."/>
            <person name="Pasmans F."/>
            <person name="Shea T.P."/>
            <person name="Munoz J.F."/>
            <person name="Carranza S."/>
            <person name="Cuomo C.A."/>
            <person name="Martel A."/>
        </authorList>
    </citation>
    <scope>NUCLEOTIDE SEQUENCE [LARGE SCALE GENOMIC DNA]</scope>
    <source>
        <strain evidence="3 4">AMFP18/2</strain>
    </source>
</reference>
<dbReference type="Proteomes" id="UP001648503">
    <property type="component" value="Unassembled WGS sequence"/>
</dbReference>
<evidence type="ECO:0000313" key="3">
    <source>
        <dbReference type="EMBL" id="KAH6597017.1"/>
    </source>
</evidence>
<gene>
    <name evidence="3" type="ORF">BASA50_004775</name>
</gene>
<keyword evidence="4" id="KW-1185">Reference proteome</keyword>
<protein>
    <submittedName>
        <fullName evidence="3">Uncharacterized protein</fullName>
    </submittedName>
</protein>
<keyword evidence="2" id="KW-0732">Signal</keyword>
<feature type="compositionally biased region" description="Basic residues" evidence="1">
    <location>
        <begin position="301"/>
        <end position="310"/>
    </location>
</feature>
<name>A0ABQ8FEP6_9FUNG</name>
<feature type="chain" id="PRO_5046497802" evidence="2">
    <location>
        <begin position="19"/>
        <end position="328"/>
    </location>
</feature>
<feature type="compositionally biased region" description="Polar residues" evidence="1">
    <location>
        <begin position="317"/>
        <end position="328"/>
    </location>
</feature>
<feature type="region of interest" description="Disordered" evidence="1">
    <location>
        <begin position="291"/>
        <end position="328"/>
    </location>
</feature>
<proteinExistence type="predicted"/>
<sequence>MRVGIRIILSVLSSSVLAAVIPNNDDHGILLVRRAGNPDNKVVLWRRADEEQEGSEPSGSGASGGGSSPNLPSDNNGLGNPGKPQRSAKGFGASLKKGLANPRQKYVQWVEQRRIKTAVREVARVIEGDQAKQVISDIQKLLTNAVNSARKFLTAYNNQDNGPFSLSIPRGRNQDSLAQEMNAIRNTAKKHAKAHLENINRVIMRLTKNPRKVMMELKDIVSLIARFHYFLATLRDDTYKPLLLRMQNMDNSAHLKVTETHILRVKDDNTLASRSLKSIQTRLNNSMARFKDYASSEKPRVASKLKRRERVKGESSAGATSNQEETPN</sequence>
<evidence type="ECO:0000256" key="2">
    <source>
        <dbReference type="SAM" id="SignalP"/>
    </source>
</evidence>
<feature type="compositionally biased region" description="Low complexity" evidence="1">
    <location>
        <begin position="68"/>
        <end position="77"/>
    </location>
</feature>
<evidence type="ECO:0000256" key="1">
    <source>
        <dbReference type="SAM" id="MobiDB-lite"/>
    </source>
</evidence>
<dbReference type="EMBL" id="JAFCIX010000172">
    <property type="protein sequence ID" value="KAH6597017.1"/>
    <property type="molecule type" value="Genomic_DNA"/>
</dbReference>
<feature type="region of interest" description="Disordered" evidence="1">
    <location>
        <begin position="48"/>
        <end position="90"/>
    </location>
</feature>
<evidence type="ECO:0000313" key="4">
    <source>
        <dbReference type="Proteomes" id="UP001648503"/>
    </source>
</evidence>